<feature type="domain" description="Integrator complex subunit 14 beta-barrel" evidence="6">
    <location>
        <begin position="191"/>
        <end position="324"/>
    </location>
</feature>
<dbReference type="EMBL" id="JAPXFL010000012">
    <property type="protein sequence ID" value="KAK9499000.1"/>
    <property type="molecule type" value="Genomic_DNA"/>
</dbReference>
<dbReference type="Pfam" id="PF19435">
    <property type="entry name" value="IntS14_b-barrel"/>
    <property type="match status" value="1"/>
</dbReference>
<organism evidence="8 9">
    <name type="scientific">Rhynocoris fuscipes</name>
    <dbReference type="NCBI Taxonomy" id="488301"/>
    <lineage>
        <taxon>Eukaryota</taxon>
        <taxon>Metazoa</taxon>
        <taxon>Ecdysozoa</taxon>
        <taxon>Arthropoda</taxon>
        <taxon>Hexapoda</taxon>
        <taxon>Insecta</taxon>
        <taxon>Pterygota</taxon>
        <taxon>Neoptera</taxon>
        <taxon>Paraneoptera</taxon>
        <taxon>Hemiptera</taxon>
        <taxon>Heteroptera</taxon>
        <taxon>Panheteroptera</taxon>
        <taxon>Cimicomorpha</taxon>
        <taxon>Reduviidae</taxon>
        <taxon>Harpactorinae</taxon>
        <taxon>Harpactorini</taxon>
        <taxon>Rhynocoris</taxon>
    </lineage>
</organism>
<dbReference type="PANTHER" id="PTHR13532">
    <property type="match status" value="1"/>
</dbReference>
<evidence type="ECO:0000256" key="2">
    <source>
        <dbReference type="ARBA" id="ARBA00016816"/>
    </source>
</evidence>
<evidence type="ECO:0000256" key="3">
    <source>
        <dbReference type="ARBA" id="ARBA00023242"/>
    </source>
</evidence>
<evidence type="ECO:0000256" key="4">
    <source>
        <dbReference type="ARBA" id="ARBA00061449"/>
    </source>
</evidence>
<feature type="domain" description="VWFA" evidence="5">
    <location>
        <begin position="3"/>
        <end position="113"/>
    </location>
</feature>
<dbReference type="Pfam" id="PF20504">
    <property type="entry name" value="IntS14_C"/>
    <property type="match status" value="1"/>
</dbReference>
<comment type="caution">
    <text evidence="8">The sequence shown here is derived from an EMBL/GenBank/DDBJ whole genome shotgun (WGS) entry which is preliminary data.</text>
</comment>
<dbReference type="InterPro" id="IPR002035">
    <property type="entry name" value="VWF_A"/>
</dbReference>
<evidence type="ECO:0000259" key="7">
    <source>
        <dbReference type="Pfam" id="PF20504"/>
    </source>
</evidence>
<dbReference type="GO" id="GO:0032039">
    <property type="term" value="C:integrator complex"/>
    <property type="evidence" value="ECO:0007669"/>
    <property type="project" value="InterPro"/>
</dbReference>
<evidence type="ECO:0000256" key="1">
    <source>
        <dbReference type="ARBA" id="ARBA00004123"/>
    </source>
</evidence>
<keyword evidence="3" id="KW-0539">Nucleus</keyword>
<comment type="subcellular location">
    <subcellularLocation>
        <location evidence="1">Nucleus</location>
    </subcellularLocation>
</comment>
<name>A0AAW1CNC1_9HEMI</name>
<dbReference type="InterPro" id="IPR046471">
    <property type="entry name" value="IntS14_C"/>
</dbReference>
<dbReference type="Gene3D" id="3.40.50.410">
    <property type="entry name" value="von Willebrand factor, type A domain"/>
    <property type="match status" value="1"/>
</dbReference>
<dbReference type="InterPro" id="IPR045814">
    <property type="entry name" value="IntS14_b-barrel"/>
</dbReference>
<evidence type="ECO:0000313" key="8">
    <source>
        <dbReference type="EMBL" id="KAK9499000.1"/>
    </source>
</evidence>
<proteinExistence type="inferred from homology"/>
<reference evidence="8 9" key="1">
    <citation type="submission" date="2022-12" db="EMBL/GenBank/DDBJ databases">
        <title>Chromosome-level genome assembly of true bugs.</title>
        <authorList>
            <person name="Ma L."/>
            <person name="Li H."/>
        </authorList>
    </citation>
    <scope>NUCLEOTIDE SEQUENCE [LARGE SCALE GENOMIC DNA]</scope>
    <source>
        <strain evidence="8">Lab_2022b</strain>
    </source>
</reference>
<dbReference type="InterPro" id="IPR036465">
    <property type="entry name" value="vWFA_dom_sf"/>
</dbReference>
<evidence type="ECO:0000259" key="5">
    <source>
        <dbReference type="Pfam" id="PF13519"/>
    </source>
</evidence>
<dbReference type="PANTHER" id="PTHR13532:SF3">
    <property type="entry name" value="INTEGRATOR COMPLEX SUBUNIT 14"/>
    <property type="match status" value="1"/>
</dbReference>
<sequence length="465" mass="51303">MPTIILLDTSPGMDVCYVRRKLDNYSPLQFTISALLTFLDELSATSKLELVAVITSASEPKVLCPFTRDYELIKTKLNQIKVGSAFHLYEGLDVVETFVLGEWSSSQTMTIIAVYEESSVSELTSSSSGIDLSLTGKLLLLGLQDALEPDYQEVSPTIRAENLEVILLQPHLPITESSLQNLFSSIAESYYSQYVATMSCGHFSSKVTLWPAPENAVSVTDFDYQVYKPEPQLDILGFLDIASIGSPAAVSRHLVCPSKPPTEDEDDPNAEANVPSFCVLLHGALKVENMGALCIIANDWYGVLFSWADSKKKSNLVLALFEPGRDSVPWLGDLNALTIPSSPQECEGFPVKCAEKKSYAQSTVAWIRQPGLQSDIQKILRHARKLPEKTQQFYKELNRVRKAAICLGFTSLIEGLAALLERECTLLPGTAHPACAFQLTHAAGILREPYSMDPKYTIMPMKMSF</sequence>
<dbReference type="Pfam" id="PF13519">
    <property type="entry name" value="VWA_2"/>
    <property type="match status" value="1"/>
</dbReference>
<dbReference type="Proteomes" id="UP001461498">
    <property type="component" value="Unassembled WGS sequence"/>
</dbReference>
<evidence type="ECO:0000313" key="9">
    <source>
        <dbReference type="Proteomes" id="UP001461498"/>
    </source>
</evidence>
<evidence type="ECO:0000259" key="6">
    <source>
        <dbReference type="Pfam" id="PF19435"/>
    </source>
</evidence>
<gene>
    <name evidence="8" type="ORF">O3M35_003523</name>
</gene>
<dbReference type="AlphaFoldDB" id="A0AAW1CNC1"/>
<dbReference type="InterPro" id="IPR039841">
    <property type="entry name" value="INTS14"/>
</dbReference>
<comment type="similarity">
    <text evidence="4">Belongs to the Integrator subunit 14 family.</text>
</comment>
<keyword evidence="9" id="KW-1185">Reference proteome</keyword>
<feature type="domain" description="Integrator complex subunit 14 C-terminal" evidence="7">
    <location>
        <begin position="364"/>
        <end position="465"/>
    </location>
</feature>
<accession>A0AAW1CNC1</accession>
<protein>
    <recommendedName>
        <fullName evidence="2">Integrator complex subunit 14</fullName>
    </recommendedName>
</protein>
<dbReference type="GO" id="GO:0034472">
    <property type="term" value="P:snRNA 3'-end processing"/>
    <property type="evidence" value="ECO:0007669"/>
    <property type="project" value="TreeGrafter"/>
</dbReference>
<dbReference type="SUPFAM" id="SSF53300">
    <property type="entry name" value="vWA-like"/>
    <property type="match status" value="1"/>
</dbReference>